<dbReference type="STRING" id="570947.SAMN05421687_101150"/>
<reference evidence="3" key="1">
    <citation type="submission" date="2017-01" db="EMBL/GenBank/DDBJ databases">
        <authorList>
            <person name="Varghese N."/>
            <person name="Submissions S."/>
        </authorList>
    </citation>
    <scope>NUCLEOTIDE SEQUENCE [LARGE SCALE GENOMIC DNA]</scope>
    <source>
        <strain evidence="3">DSM 23127</strain>
    </source>
</reference>
<evidence type="ECO:0000313" key="2">
    <source>
        <dbReference type="EMBL" id="SIS36939.1"/>
    </source>
</evidence>
<gene>
    <name evidence="2" type="ORF">SAMN05421687_101150</name>
</gene>
<accession>A0A1N7IIN0</accession>
<evidence type="ECO:0000313" key="3">
    <source>
        <dbReference type="Proteomes" id="UP000187608"/>
    </source>
</evidence>
<dbReference type="Proteomes" id="UP000187608">
    <property type="component" value="Unassembled WGS sequence"/>
</dbReference>
<dbReference type="EMBL" id="FTOC01000001">
    <property type="protein sequence ID" value="SIS36939.1"/>
    <property type="molecule type" value="Genomic_DNA"/>
</dbReference>
<feature type="region of interest" description="Disordered" evidence="1">
    <location>
        <begin position="1"/>
        <end position="31"/>
    </location>
</feature>
<proteinExistence type="predicted"/>
<name>A0A1N7IIN0_9BACI</name>
<organism evidence="2 3">
    <name type="scientific">Salimicrobium flavidum</name>
    <dbReference type="NCBI Taxonomy" id="570947"/>
    <lineage>
        <taxon>Bacteria</taxon>
        <taxon>Bacillati</taxon>
        <taxon>Bacillota</taxon>
        <taxon>Bacilli</taxon>
        <taxon>Bacillales</taxon>
        <taxon>Bacillaceae</taxon>
        <taxon>Salimicrobium</taxon>
    </lineage>
</organism>
<evidence type="ECO:0000256" key="1">
    <source>
        <dbReference type="SAM" id="MobiDB-lite"/>
    </source>
</evidence>
<protein>
    <submittedName>
        <fullName evidence="2">Uncharacterized protein</fullName>
    </submittedName>
</protein>
<feature type="compositionally biased region" description="Basic and acidic residues" evidence="1">
    <location>
        <begin position="16"/>
        <end position="31"/>
    </location>
</feature>
<keyword evidence="3" id="KW-1185">Reference proteome</keyword>
<sequence>MRRIGALSSDSFLSTKMDDREAERGGMIEYS</sequence>
<dbReference type="AlphaFoldDB" id="A0A1N7IIN0"/>